<gene>
    <name evidence="2" type="ORF">METZ01_LOCUS194797</name>
</gene>
<feature type="domain" description="DUF58" evidence="1">
    <location>
        <begin position="47"/>
        <end position="253"/>
    </location>
</feature>
<dbReference type="Gene3D" id="3.40.50.410">
    <property type="entry name" value="von Willebrand factor, type A domain"/>
    <property type="match status" value="1"/>
</dbReference>
<evidence type="ECO:0000259" key="1">
    <source>
        <dbReference type="Pfam" id="PF01882"/>
    </source>
</evidence>
<sequence>MDKRKYLDPAIVAKLDNMAIRARLVVEGYLIGQHKSPYHGFSVEFAEHRAYGHGDETRHIDWKLYGKTDRYYVKRFEEETNLRSYILLDTSQSMQFGSNKITKLDYASYLAAALTHLMLNQRDGMGLVLFDEKIKKFIPPRAAPSHANIIMKALENIQSGNDTHIRSMLDQMADRIKKRGLVILISDLMDDPDQVLMGLNHFRHNKQEMIVFHLMDRQELNFDFDERTQFKDMETGEMITTDPWHIRSAYQNMIKLFQKKYLTGCRNQRIDFVPLYTDQPLDIALNEYLNKRQKTG</sequence>
<dbReference type="AlphaFoldDB" id="A0A382DW86"/>
<accession>A0A382DW86</accession>
<protein>
    <recommendedName>
        <fullName evidence="1">DUF58 domain-containing protein</fullName>
    </recommendedName>
</protein>
<name>A0A382DW86_9ZZZZ</name>
<evidence type="ECO:0000313" key="2">
    <source>
        <dbReference type="EMBL" id="SVB41943.1"/>
    </source>
</evidence>
<dbReference type="Pfam" id="PF01882">
    <property type="entry name" value="DUF58"/>
    <property type="match status" value="1"/>
</dbReference>
<dbReference type="SUPFAM" id="SSF53300">
    <property type="entry name" value="vWA-like"/>
    <property type="match status" value="1"/>
</dbReference>
<dbReference type="PANTHER" id="PTHR33608:SF7">
    <property type="entry name" value="DUF58 DOMAIN-CONTAINING PROTEIN"/>
    <property type="match status" value="1"/>
</dbReference>
<dbReference type="CDD" id="cd00198">
    <property type="entry name" value="vWFA"/>
    <property type="match status" value="1"/>
</dbReference>
<dbReference type="InterPro" id="IPR036465">
    <property type="entry name" value="vWFA_dom_sf"/>
</dbReference>
<reference evidence="2" key="1">
    <citation type="submission" date="2018-05" db="EMBL/GenBank/DDBJ databases">
        <authorList>
            <person name="Lanie J.A."/>
            <person name="Ng W.-L."/>
            <person name="Kazmierczak K.M."/>
            <person name="Andrzejewski T.M."/>
            <person name="Davidsen T.M."/>
            <person name="Wayne K.J."/>
            <person name="Tettelin H."/>
            <person name="Glass J.I."/>
            <person name="Rusch D."/>
            <person name="Podicherti R."/>
            <person name="Tsui H.-C.T."/>
            <person name="Winkler M.E."/>
        </authorList>
    </citation>
    <scope>NUCLEOTIDE SEQUENCE</scope>
</reference>
<proteinExistence type="predicted"/>
<dbReference type="InterPro" id="IPR002881">
    <property type="entry name" value="DUF58"/>
</dbReference>
<organism evidence="2">
    <name type="scientific">marine metagenome</name>
    <dbReference type="NCBI Taxonomy" id="408172"/>
    <lineage>
        <taxon>unclassified sequences</taxon>
        <taxon>metagenomes</taxon>
        <taxon>ecological metagenomes</taxon>
    </lineage>
</organism>
<dbReference type="EMBL" id="UINC01041116">
    <property type="protein sequence ID" value="SVB41943.1"/>
    <property type="molecule type" value="Genomic_DNA"/>
</dbReference>
<dbReference type="PANTHER" id="PTHR33608">
    <property type="entry name" value="BLL2464 PROTEIN"/>
    <property type="match status" value="1"/>
</dbReference>